<dbReference type="InterPro" id="IPR000620">
    <property type="entry name" value="EamA_dom"/>
</dbReference>
<sequence>MTIEDSLTGSGEETPLIRSGGRNFHSNTYVHVLLPDELGKREKLTGVEVPFKPVHKPHREVAQREKRRCQRFWGIILAVLASTFLSLTTLIAKLLIGYHPFNVAIWRFQGILLPSLPVLVFSTCVRNEPVFDTIRPLTQPDKLKTSLFLFLRAFFGCTAVIMQFYALQYIEIGDATVISFTTPVFVGLLSHFMLGEKFGVVPIFTALLTVLGIGVITRPPILSGAAEFDTNNLIGAGMALGCMFFATFTYVILRWLRNVHYGLVTFCYGFYSVIECSICALIIGVLEFPYTGMDWFLACTLAALAFAGQSFFTQALKYEEAGPVSLIRTSEVIFTFLWQMIFLNQLPDIFSIVGALTIIFGVVVTTVRKWIMELPEEHDLRVKFWFLLK</sequence>
<name>A0A8J2M431_9HEXA</name>
<feature type="transmembrane region" description="Helical" evidence="6">
    <location>
        <begin position="349"/>
        <end position="371"/>
    </location>
</feature>
<keyword evidence="2 6" id="KW-0812">Transmembrane</keyword>
<evidence type="ECO:0000256" key="1">
    <source>
        <dbReference type="ARBA" id="ARBA00004141"/>
    </source>
</evidence>
<evidence type="ECO:0000256" key="6">
    <source>
        <dbReference type="SAM" id="Phobius"/>
    </source>
</evidence>
<dbReference type="Proteomes" id="UP000708208">
    <property type="component" value="Unassembled WGS sequence"/>
</dbReference>
<feature type="transmembrane region" description="Helical" evidence="6">
    <location>
        <begin position="325"/>
        <end position="343"/>
    </location>
</feature>
<dbReference type="Pfam" id="PF00892">
    <property type="entry name" value="EamA"/>
    <property type="match status" value="2"/>
</dbReference>
<feature type="transmembrane region" description="Helical" evidence="6">
    <location>
        <begin position="260"/>
        <end position="283"/>
    </location>
</feature>
<feature type="transmembrane region" description="Helical" evidence="6">
    <location>
        <begin position="104"/>
        <end position="125"/>
    </location>
</feature>
<dbReference type="OrthoDB" id="306876at2759"/>
<keyword evidence="4 6" id="KW-0472">Membrane</keyword>
<evidence type="ECO:0000256" key="2">
    <source>
        <dbReference type="ARBA" id="ARBA00022692"/>
    </source>
</evidence>
<feature type="transmembrane region" description="Helical" evidence="6">
    <location>
        <begin position="172"/>
        <end position="194"/>
    </location>
</feature>
<evidence type="ECO:0000256" key="5">
    <source>
        <dbReference type="SAM" id="MobiDB-lite"/>
    </source>
</evidence>
<dbReference type="EMBL" id="CAJVCH010566640">
    <property type="protein sequence ID" value="CAG7832731.1"/>
    <property type="molecule type" value="Genomic_DNA"/>
</dbReference>
<accession>A0A8J2M431</accession>
<evidence type="ECO:0000313" key="8">
    <source>
        <dbReference type="EMBL" id="CAG7832731.1"/>
    </source>
</evidence>
<evidence type="ECO:0000259" key="7">
    <source>
        <dbReference type="Pfam" id="PF00892"/>
    </source>
</evidence>
<evidence type="ECO:0000313" key="9">
    <source>
        <dbReference type="Proteomes" id="UP000708208"/>
    </source>
</evidence>
<feature type="compositionally biased region" description="Polar residues" evidence="5">
    <location>
        <begin position="1"/>
        <end position="11"/>
    </location>
</feature>
<dbReference type="PANTHER" id="PTHR22911">
    <property type="entry name" value="ACYL-MALONYL CONDENSING ENZYME-RELATED"/>
    <property type="match status" value="1"/>
</dbReference>
<reference evidence="8" key="1">
    <citation type="submission" date="2021-06" db="EMBL/GenBank/DDBJ databases">
        <authorList>
            <person name="Hodson N. C."/>
            <person name="Mongue J. A."/>
            <person name="Jaron S. K."/>
        </authorList>
    </citation>
    <scope>NUCLEOTIDE SEQUENCE</scope>
</reference>
<evidence type="ECO:0000256" key="4">
    <source>
        <dbReference type="ARBA" id="ARBA00023136"/>
    </source>
</evidence>
<feature type="region of interest" description="Disordered" evidence="5">
    <location>
        <begin position="1"/>
        <end position="20"/>
    </location>
</feature>
<protein>
    <recommendedName>
        <fullName evidence="7">EamA domain-containing protein</fullName>
    </recommendedName>
</protein>
<gene>
    <name evidence="8" type="ORF">AFUS01_LOCUS42402</name>
</gene>
<comment type="subcellular location">
    <subcellularLocation>
        <location evidence="1">Membrane</location>
        <topology evidence="1">Multi-pass membrane protein</topology>
    </subcellularLocation>
</comment>
<dbReference type="PANTHER" id="PTHR22911:SF6">
    <property type="entry name" value="SOLUTE CARRIER FAMILY 35 MEMBER G1"/>
    <property type="match status" value="1"/>
</dbReference>
<proteinExistence type="predicted"/>
<keyword evidence="3 6" id="KW-1133">Transmembrane helix</keyword>
<dbReference type="AlphaFoldDB" id="A0A8J2M431"/>
<feature type="transmembrane region" description="Helical" evidence="6">
    <location>
        <begin position="146"/>
        <end position="166"/>
    </location>
</feature>
<organism evidence="8 9">
    <name type="scientific">Allacma fusca</name>
    <dbReference type="NCBI Taxonomy" id="39272"/>
    <lineage>
        <taxon>Eukaryota</taxon>
        <taxon>Metazoa</taxon>
        <taxon>Ecdysozoa</taxon>
        <taxon>Arthropoda</taxon>
        <taxon>Hexapoda</taxon>
        <taxon>Collembola</taxon>
        <taxon>Symphypleona</taxon>
        <taxon>Sminthuridae</taxon>
        <taxon>Allacma</taxon>
    </lineage>
</organism>
<dbReference type="GO" id="GO:0016020">
    <property type="term" value="C:membrane"/>
    <property type="evidence" value="ECO:0007669"/>
    <property type="project" value="UniProtKB-SubCell"/>
</dbReference>
<comment type="caution">
    <text evidence="8">The sequence shown here is derived from an EMBL/GenBank/DDBJ whole genome shotgun (WGS) entry which is preliminary data.</text>
</comment>
<feature type="transmembrane region" description="Helical" evidence="6">
    <location>
        <begin position="201"/>
        <end position="221"/>
    </location>
</feature>
<feature type="transmembrane region" description="Helical" evidence="6">
    <location>
        <begin position="233"/>
        <end position="253"/>
    </location>
</feature>
<evidence type="ECO:0000256" key="3">
    <source>
        <dbReference type="ARBA" id="ARBA00022989"/>
    </source>
</evidence>
<feature type="domain" description="EamA" evidence="7">
    <location>
        <begin position="73"/>
        <end position="217"/>
    </location>
</feature>
<feature type="transmembrane region" description="Helical" evidence="6">
    <location>
        <begin position="72"/>
        <end position="98"/>
    </location>
</feature>
<feature type="transmembrane region" description="Helical" evidence="6">
    <location>
        <begin position="295"/>
        <end position="313"/>
    </location>
</feature>
<feature type="domain" description="EamA" evidence="7">
    <location>
        <begin position="234"/>
        <end position="366"/>
    </location>
</feature>
<keyword evidence="9" id="KW-1185">Reference proteome</keyword>